<feature type="compositionally biased region" description="Pro residues" evidence="1">
    <location>
        <begin position="38"/>
        <end position="48"/>
    </location>
</feature>
<feature type="compositionally biased region" description="Low complexity" evidence="1">
    <location>
        <begin position="16"/>
        <end position="25"/>
    </location>
</feature>
<evidence type="ECO:0000313" key="2">
    <source>
        <dbReference type="EMBL" id="RCV23049.1"/>
    </source>
</evidence>
<accession>A0A368QYN2</accession>
<gene>
    <name evidence="2" type="ORF">SETIT_4G268000v2</name>
</gene>
<feature type="compositionally biased region" description="Polar residues" evidence="1">
    <location>
        <begin position="65"/>
        <end position="77"/>
    </location>
</feature>
<feature type="compositionally biased region" description="Basic residues" evidence="1">
    <location>
        <begin position="50"/>
        <end position="64"/>
    </location>
</feature>
<reference evidence="2" key="1">
    <citation type="journal article" date="2012" name="Nat. Biotechnol.">
        <title>Reference genome sequence of the model plant Setaria.</title>
        <authorList>
            <person name="Bennetzen J.L."/>
            <person name="Schmutz J."/>
            <person name="Wang H."/>
            <person name="Percifield R."/>
            <person name="Hawkins J."/>
            <person name="Pontaroli A.C."/>
            <person name="Estep M."/>
            <person name="Feng L."/>
            <person name="Vaughn J.N."/>
            <person name="Grimwood J."/>
            <person name="Jenkins J."/>
            <person name="Barry K."/>
            <person name="Lindquist E."/>
            <person name="Hellsten U."/>
            <person name="Deshpande S."/>
            <person name="Wang X."/>
            <person name="Wu X."/>
            <person name="Mitros T."/>
            <person name="Triplett J."/>
            <person name="Yang X."/>
            <person name="Ye C.Y."/>
            <person name="Mauro-Herrera M."/>
            <person name="Wang L."/>
            <person name="Li P."/>
            <person name="Sharma M."/>
            <person name="Sharma R."/>
            <person name="Ronald P.C."/>
            <person name="Panaud O."/>
            <person name="Kellogg E.A."/>
            <person name="Brutnell T.P."/>
            <person name="Doust A.N."/>
            <person name="Tuskan G.A."/>
            <person name="Rokhsar D."/>
            <person name="Devos K.M."/>
        </authorList>
    </citation>
    <scope>NUCLEOTIDE SEQUENCE [LARGE SCALE GENOMIC DNA]</scope>
    <source>
        <strain evidence="2">Yugu1</strain>
    </source>
</reference>
<protein>
    <submittedName>
        <fullName evidence="2">Uncharacterized protein</fullName>
    </submittedName>
</protein>
<name>A0A368QYN2_SETIT</name>
<evidence type="ECO:0000256" key="1">
    <source>
        <dbReference type="SAM" id="MobiDB-lite"/>
    </source>
</evidence>
<organism evidence="2">
    <name type="scientific">Setaria italica</name>
    <name type="common">Foxtail millet</name>
    <name type="synonym">Panicum italicum</name>
    <dbReference type="NCBI Taxonomy" id="4555"/>
    <lineage>
        <taxon>Eukaryota</taxon>
        <taxon>Viridiplantae</taxon>
        <taxon>Streptophyta</taxon>
        <taxon>Embryophyta</taxon>
        <taxon>Tracheophyta</taxon>
        <taxon>Spermatophyta</taxon>
        <taxon>Magnoliopsida</taxon>
        <taxon>Liliopsida</taxon>
        <taxon>Poales</taxon>
        <taxon>Poaceae</taxon>
        <taxon>PACMAD clade</taxon>
        <taxon>Panicoideae</taxon>
        <taxon>Panicodae</taxon>
        <taxon>Paniceae</taxon>
        <taxon>Cenchrinae</taxon>
        <taxon>Setaria</taxon>
    </lineage>
</organism>
<dbReference type="EMBL" id="CM003531">
    <property type="protein sequence ID" value="RCV23049.1"/>
    <property type="molecule type" value="Genomic_DNA"/>
</dbReference>
<reference evidence="2" key="2">
    <citation type="submission" date="2015-07" db="EMBL/GenBank/DDBJ databases">
        <authorList>
            <person name="Noorani M."/>
        </authorList>
    </citation>
    <scope>NUCLEOTIDE SEQUENCE</scope>
    <source>
        <strain evidence="2">Yugu1</strain>
    </source>
</reference>
<dbReference type="AlphaFoldDB" id="A0A368QYN2"/>
<sequence>MSREPPPRLGPLLDVGSPGRSPAAARARRLACGRVPPWSEPPLPPARPVPRARRRRRPLRRNHKAPSSPSSNPTCLFSDSYRKRRAGRHWRTLPWPLDVSSTVYFLSPPAAIRDLRLLILPACEQRNSGRIIGHLIYTFTADWVNTENKPAEMQAQLRIC</sequence>
<feature type="region of interest" description="Disordered" evidence="1">
    <location>
        <begin position="1"/>
        <end position="78"/>
    </location>
</feature>
<proteinExistence type="predicted"/>